<reference evidence="3 4" key="1">
    <citation type="journal article" date="2018" name="Genome Biol. Evol.">
        <title>Multiple Roots of Fruiting Body Formation in Amoebozoa.</title>
        <authorList>
            <person name="Hillmann F."/>
            <person name="Forbes G."/>
            <person name="Novohradska S."/>
            <person name="Ferling I."/>
            <person name="Riege K."/>
            <person name="Groth M."/>
            <person name="Westermann M."/>
            <person name="Marz M."/>
            <person name="Spaller T."/>
            <person name="Winckler T."/>
            <person name="Schaap P."/>
            <person name="Glockner G."/>
        </authorList>
    </citation>
    <scope>NUCLEOTIDE SEQUENCE [LARGE SCALE GENOMIC DNA]</scope>
    <source>
        <strain evidence="3 4">Jena</strain>
    </source>
</reference>
<dbReference type="OrthoDB" id="8172509at2759"/>
<evidence type="ECO:0000259" key="2">
    <source>
        <dbReference type="Pfam" id="PF00888"/>
    </source>
</evidence>
<sequence length="294" mass="34055">MDTADIVASQPPTMKPKIKMRFPPVKHTILTEQIYRNQTWLELRKSILSILHNPTDNQFSSMDLNRMVYTICTSRLSLVLLQDVTELIEGYLRQLVEWLQQTPDEAFVARLGSMYIRFKCSADIFSSIFLHLDRVQAKEKPISVQSLHHFNVHVLLHSSIVPRLELSLRNISHAHDPKLLSTLIRGMYDLNRETVRYNLYLFSLYIPGLQPSKGYELDVMESREIIMRLQMEGYNTIPPRACKRKYTHGGVIDKYIGDCIMALFNLPSDLPHHEDAACRAATECSQQLKKLNKR</sequence>
<dbReference type="InterPro" id="IPR042652">
    <property type="entry name" value="CACUL1"/>
</dbReference>
<evidence type="ECO:0000313" key="4">
    <source>
        <dbReference type="Proteomes" id="UP000241769"/>
    </source>
</evidence>
<dbReference type="AlphaFoldDB" id="A0A2P6MUV8"/>
<comment type="similarity">
    <text evidence="1">Belongs to the cullin family.</text>
</comment>
<dbReference type="STRING" id="1890364.A0A2P6MUV8"/>
<gene>
    <name evidence="3" type="ORF">PROFUN_10668</name>
</gene>
<protein>
    <submittedName>
        <fullName evidence="3">Adenylate/guanylate cyclase</fullName>
    </submittedName>
</protein>
<dbReference type="EMBL" id="MDYQ01000380">
    <property type="protein sequence ID" value="PRP75490.1"/>
    <property type="molecule type" value="Genomic_DNA"/>
</dbReference>
<dbReference type="InterPro" id="IPR001373">
    <property type="entry name" value="Cullin_N"/>
</dbReference>
<dbReference type="Gene3D" id="1.20.1310.10">
    <property type="entry name" value="Cullin Repeats"/>
    <property type="match status" value="1"/>
</dbReference>
<dbReference type="InParanoid" id="A0A2P6MUV8"/>
<dbReference type="Pfam" id="PF00888">
    <property type="entry name" value="Cullin"/>
    <property type="match status" value="1"/>
</dbReference>
<dbReference type="PANTHER" id="PTHR46636">
    <property type="entry name" value="CDK2-ASSOCIATED AND CULLIN DOMAIN-CONTAINING PROTEIN 1"/>
    <property type="match status" value="1"/>
</dbReference>
<dbReference type="GO" id="GO:0006511">
    <property type="term" value="P:ubiquitin-dependent protein catabolic process"/>
    <property type="evidence" value="ECO:0007669"/>
    <property type="project" value="InterPro"/>
</dbReference>
<organism evidence="3 4">
    <name type="scientific">Planoprotostelium fungivorum</name>
    <dbReference type="NCBI Taxonomy" id="1890364"/>
    <lineage>
        <taxon>Eukaryota</taxon>
        <taxon>Amoebozoa</taxon>
        <taxon>Evosea</taxon>
        <taxon>Variosea</taxon>
        <taxon>Cavosteliida</taxon>
        <taxon>Cavosteliaceae</taxon>
        <taxon>Planoprotostelium</taxon>
    </lineage>
</organism>
<dbReference type="InterPro" id="IPR029787">
    <property type="entry name" value="Nucleotide_cyclase"/>
</dbReference>
<dbReference type="GO" id="GO:0000082">
    <property type="term" value="P:G1/S transition of mitotic cell cycle"/>
    <property type="evidence" value="ECO:0007669"/>
    <property type="project" value="TreeGrafter"/>
</dbReference>
<keyword evidence="4" id="KW-1185">Reference proteome</keyword>
<dbReference type="GO" id="GO:0031625">
    <property type="term" value="F:ubiquitin protein ligase binding"/>
    <property type="evidence" value="ECO:0007669"/>
    <property type="project" value="InterPro"/>
</dbReference>
<evidence type="ECO:0000313" key="3">
    <source>
        <dbReference type="EMBL" id="PRP75490.1"/>
    </source>
</evidence>
<dbReference type="SUPFAM" id="SSF74788">
    <property type="entry name" value="Cullin repeat-like"/>
    <property type="match status" value="1"/>
</dbReference>
<dbReference type="Proteomes" id="UP000241769">
    <property type="component" value="Unassembled WGS sequence"/>
</dbReference>
<name>A0A2P6MUV8_9EUKA</name>
<dbReference type="PANTHER" id="PTHR46636:SF1">
    <property type="entry name" value="CDK2-ASSOCIATED AND CULLIN DOMAIN-CONTAINING PROTEIN 1"/>
    <property type="match status" value="1"/>
</dbReference>
<feature type="domain" description="Cullin N-terminal" evidence="2">
    <location>
        <begin position="40"/>
        <end position="200"/>
    </location>
</feature>
<dbReference type="GO" id="GO:0019901">
    <property type="term" value="F:protein kinase binding"/>
    <property type="evidence" value="ECO:0007669"/>
    <property type="project" value="TreeGrafter"/>
</dbReference>
<dbReference type="Gene3D" id="3.30.70.1230">
    <property type="entry name" value="Nucleotide cyclase"/>
    <property type="match status" value="1"/>
</dbReference>
<dbReference type="SUPFAM" id="SSF55073">
    <property type="entry name" value="Nucleotide cyclase"/>
    <property type="match status" value="1"/>
</dbReference>
<accession>A0A2P6MUV8</accession>
<proteinExistence type="inferred from homology"/>
<evidence type="ECO:0000256" key="1">
    <source>
        <dbReference type="ARBA" id="ARBA00006019"/>
    </source>
</evidence>
<comment type="caution">
    <text evidence="3">The sequence shown here is derived from an EMBL/GenBank/DDBJ whole genome shotgun (WGS) entry which is preliminary data.</text>
</comment>
<dbReference type="InterPro" id="IPR016159">
    <property type="entry name" value="Cullin_repeat-like_dom_sf"/>
</dbReference>